<dbReference type="Proteomes" id="UP000589132">
    <property type="component" value="Unassembled WGS sequence"/>
</dbReference>
<evidence type="ECO:0000313" key="3">
    <source>
        <dbReference type="EMBL" id="HIA97969.1"/>
    </source>
</evidence>
<feature type="region of interest" description="Disordered" evidence="1">
    <location>
        <begin position="35"/>
        <end position="67"/>
    </location>
</feature>
<comment type="caution">
    <text evidence="3">The sequence shown here is derived from an EMBL/GenBank/DDBJ whole genome shotgun (WGS) entry which is preliminary data.</text>
</comment>
<keyword evidence="2" id="KW-0472">Membrane</keyword>
<keyword evidence="2" id="KW-0812">Transmembrane</keyword>
<feature type="non-terminal residue" evidence="3">
    <location>
        <position position="112"/>
    </location>
</feature>
<accession>A0A7J4CZA2</accession>
<protein>
    <submittedName>
        <fullName evidence="3">Uncharacterized protein</fullName>
    </submittedName>
</protein>
<sequence length="112" mass="12841">MFLAWNYTIELFFWIVLGAVILVSLTILFAGPGFRSKKSETSEETLSLTGENVDSPEGSILDQDTASDRVEEELEILEEIEKGETAWTRLRGWVRNIPTRLGRWIRNIPTRL</sequence>
<feature type="transmembrane region" description="Helical" evidence="2">
    <location>
        <begin position="12"/>
        <end position="31"/>
    </location>
</feature>
<reference evidence="4" key="1">
    <citation type="journal article" date="2019" name="bioRxiv">
        <title>Genome diversification in globally distributed novel marine Proteobacteria is linked to environmental adaptation.</title>
        <authorList>
            <person name="Zhou Z."/>
            <person name="Tran P.Q."/>
            <person name="Kieft K."/>
            <person name="Anantharaman K."/>
        </authorList>
    </citation>
    <scope>NUCLEOTIDE SEQUENCE [LARGE SCALE GENOMIC DNA]</scope>
</reference>
<gene>
    <name evidence="3" type="ORF">EYO15_02165</name>
</gene>
<evidence type="ECO:0000313" key="4">
    <source>
        <dbReference type="Proteomes" id="UP000589132"/>
    </source>
</evidence>
<evidence type="ECO:0000256" key="2">
    <source>
        <dbReference type="SAM" id="Phobius"/>
    </source>
</evidence>
<organism evidence="3 4">
    <name type="scientific">Marine Group III euryarchaeote</name>
    <dbReference type="NCBI Taxonomy" id="2173149"/>
    <lineage>
        <taxon>Archaea</taxon>
        <taxon>Methanobacteriati</taxon>
        <taxon>Thermoplasmatota</taxon>
        <taxon>Thermoplasmata</taxon>
        <taxon>Candidatus Thermoprofundales</taxon>
    </lineage>
</organism>
<evidence type="ECO:0000256" key="1">
    <source>
        <dbReference type="SAM" id="MobiDB-lite"/>
    </source>
</evidence>
<dbReference type="AlphaFoldDB" id="A0A7J4CZA2"/>
<keyword evidence="2" id="KW-1133">Transmembrane helix</keyword>
<name>A0A7J4CZA2_9ARCH</name>
<dbReference type="EMBL" id="DTTC01000126">
    <property type="protein sequence ID" value="HIA97969.1"/>
    <property type="molecule type" value="Genomic_DNA"/>
</dbReference>
<proteinExistence type="predicted"/>